<dbReference type="EMBL" id="JACGWO010000001">
    <property type="protein sequence ID" value="KAK4438703.1"/>
    <property type="molecule type" value="Genomic_DNA"/>
</dbReference>
<sequence length="158" mass="17746">MRSQGEKRSRPENAPSPEGNPDLSYHGEVGYLGDPIPNSICRDGRYASLARRNGEKRSSGNPAMGSRTWRRSSSCLSEEKRVILETILISLLRPWILWIPVMRYCAVSFGPSLWAELKPGSHNCQRGRYPASNKWPEDLYPTSLAINDSLKTQVTSLL</sequence>
<proteinExistence type="predicted"/>
<name>A0AAE1YZN6_9LAMI</name>
<comment type="caution">
    <text evidence="2">The sequence shown here is derived from an EMBL/GenBank/DDBJ whole genome shotgun (WGS) entry which is preliminary data.</text>
</comment>
<reference evidence="2" key="1">
    <citation type="submission" date="2020-06" db="EMBL/GenBank/DDBJ databases">
        <authorList>
            <person name="Li T."/>
            <person name="Hu X."/>
            <person name="Zhang T."/>
            <person name="Song X."/>
            <person name="Zhang H."/>
            <person name="Dai N."/>
            <person name="Sheng W."/>
            <person name="Hou X."/>
            <person name="Wei L."/>
        </authorList>
    </citation>
    <scope>NUCLEOTIDE SEQUENCE</scope>
    <source>
        <strain evidence="2">3651</strain>
        <tissue evidence="2">Leaf</tissue>
    </source>
</reference>
<feature type="region of interest" description="Disordered" evidence="1">
    <location>
        <begin position="51"/>
        <end position="73"/>
    </location>
</feature>
<protein>
    <submittedName>
        <fullName evidence="2">Uncharacterized protein</fullName>
    </submittedName>
</protein>
<evidence type="ECO:0000256" key="1">
    <source>
        <dbReference type="SAM" id="MobiDB-lite"/>
    </source>
</evidence>
<evidence type="ECO:0000313" key="2">
    <source>
        <dbReference type="EMBL" id="KAK4438703.1"/>
    </source>
</evidence>
<accession>A0AAE1YZN6</accession>
<feature type="region of interest" description="Disordered" evidence="1">
    <location>
        <begin position="1"/>
        <end position="31"/>
    </location>
</feature>
<dbReference type="Proteomes" id="UP001293254">
    <property type="component" value="Unassembled WGS sequence"/>
</dbReference>
<feature type="compositionally biased region" description="Basic and acidic residues" evidence="1">
    <location>
        <begin position="1"/>
        <end position="11"/>
    </location>
</feature>
<reference evidence="2" key="2">
    <citation type="journal article" date="2024" name="Plant">
        <title>Genomic evolution and insights into agronomic trait innovations of Sesamum species.</title>
        <authorList>
            <person name="Miao H."/>
            <person name="Wang L."/>
            <person name="Qu L."/>
            <person name="Liu H."/>
            <person name="Sun Y."/>
            <person name="Le M."/>
            <person name="Wang Q."/>
            <person name="Wei S."/>
            <person name="Zheng Y."/>
            <person name="Lin W."/>
            <person name="Duan Y."/>
            <person name="Cao H."/>
            <person name="Xiong S."/>
            <person name="Wang X."/>
            <person name="Wei L."/>
            <person name="Li C."/>
            <person name="Ma Q."/>
            <person name="Ju M."/>
            <person name="Zhao R."/>
            <person name="Li G."/>
            <person name="Mu C."/>
            <person name="Tian Q."/>
            <person name="Mei H."/>
            <person name="Zhang T."/>
            <person name="Gao T."/>
            <person name="Zhang H."/>
        </authorList>
    </citation>
    <scope>NUCLEOTIDE SEQUENCE</scope>
    <source>
        <strain evidence="2">3651</strain>
    </source>
</reference>
<gene>
    <name evidence="2" type="ORF">Salat_0204800</name>
</gene>
<evidence type="ECO:0000313" key="3">
    <source>
        <dbReference type="Proteomes" id="UP001293254"/>
    </source>
</evidence>
<organism evidence="2 3">
    <name type="scientific">Sesamum alatum</name>
    <dbReference type="NCBI Taxonomy" id="300844"/>
    <lineage>
        <taxon>Eukaryota</taxon>
        <taxon>Viridiplantae</taxon>
        <taxon>Streptophyta</taxon>
        <taxon>Embryophyta</taxon>
        <taxon>Tracheophyta</taxon>
        <taxon>Spermatophyta</taxon>
        <taxon>Magnoliopsida</taxon>
        <taxon>eudicotyledons</taxon>
        <taxon>Gunneridae</taxon>
        <taxon>Pentapetalae</taxon>
        <taxon>asterids</taxon>
        <taxon>lamiids</taxon>
        <taxon>Lamiales</taxon>
        <taxon>Pedaliaceae</taxon>
        <taxon>Sesamum</taxon>
    </lineage>
</organism>
<dbReference type="AlphaFoldDB" id="A0AAE1YZN6"/>
<keyword evidence="3" id="KW-1185">Reference proteome</keyword>